<evidence type="ECO:0000256" key="1">
    <source>
        <dbReference type="ARBA" id="ARBA00004609"/>
    </source>
</evidence>
<evidence type="ECO:0000256" key="2">
    <source>
        <dbReference type="ARBA" id="ARBA00022475"/>
    </source>
</evidence>
<keyword evidence="2" id="KW-1003">Cell membrane</keyword>
<evidence type="ECO:0000259" key="15">
    <source>
        <dbReference type="Pfam" id="PF21314"/>
    </source>
</evidence>
<keyword evidence="8 12" id="KW-0472">Membrane</keyword>
<dbReference type="PANTHER" id="PTHR34992">
    <property type="entry name" value="HYPHAL ANASTAMOSIS-7 PROTEIN"/>
    <property type="match status" value="1"/>
</dbReference>
<evidence type="ECO:0000313" key="17">
    <source>
        <dbReference type="Proteomes" id="UP000076584"/>
    </source>
</evidence>
<evidence type="ECO:0000256" key="5">
    <source>
        <dbReference type="ARBA" id="ARBA00022729"/>
    </source>
</evidence>
<comment type="caution">
    <text evidence="16">The sequence shown here is derived from an EMBL/GenBank/DDBJ whole genome shotgun (WGS) entry which is preliminary data.</text>
</comment>
<evidence type="ECO:0000256" key="12">
    <source>
        <dbReference type="SAM" id="Phobius"/>
    </source>
</evidence>
<dbReference type="GO" id="GO:0005886">
    <property type="term" value="C:plasma membrane"/>
    <property type="evidence" value="ECO:0007669"/>
    <property type="project" value="UniProtKB-SubCell"/>
</dbReference>
<feature type="domain" description="Copper acquisition factor BIM1-like" evidence="14">
    <location>
        <begin position="112"/>
        <end position="200"/>
    </location>
</feature>
<reference evidence="16 17" key="1">
    <citation type="submission" date="2015-06" db="EMBL/GenBank/DDBJ databases">
        <title>Survival trade-offs in plant roots during colonization by closely related pathogenic and mutualistic fungi.</title>
        <authorList>
            <person name="Hacquard S."/>
            <person name="Kracher B."/>
            <person name="Hiruma K."/>
            <person name="Weinman A."/>
            <person name="Muench P."/>
            <person name="Garrido Oter R."/>
            <person name="Ver Loren van Themaat E."/>
            <person name="Dallerey J.-F."/>
            <person name="Damm U."/>
            <person name="Henrissat B."/>
            <person name="Lespinet O."/>
            <person name="Thon M."/>
            <person name="Kemen E."/>
            <person name="McHardy A.C."/>
            <person name="Schulze-Lefert P."/>
            <person name="O'Connell R.J."/>
        </authorList>
    </citation>
    <scope>NUCLEOTIDE SEQUENCE [LARGE SCALE GENOMIC DNA]</scope>
    <source>
        <strain evidence="16 17">MAFF 238704</strain>
    </source>
</reference>
<keyword evidence="10" id="KW-0449">Lipoprotein</keyword>
<keyword evidence="5 13" id="KW-0732">Signal</keyword>
<keyword evidence="12" id="KW-0812">Transmembrane</keyword>
<keyword evidence="4" id="KW-0336">GPI-anchor</keyword>
<evidence type="ECO:0000256" key="9">
    <source>
        <dbReference type="ARBA" id="ARBA00023180"/>
    </source>
</evidence>
<sequence>MFSTNSVAVFGSMLLGNVIADDKMGPAAFLWPPDREWSADADNTAPCGSTNGPGVRTEFPLGKFNIWYHTSSDVQIDLTRRQIVNGKLALVAQDITRSVHLSVSYENGKQDLTTSADPKSVSDFETFLAPSEVGSLDLGHTCVTVPSAPEGTAAGANATYRMLYVSNFEDDESKRETFYACADVTFVDVFTNLIPCFNATVSDPEVDVDETVNVTTTDSGGNTPHTADNFTAADSKNGSSGLSGGAIAGTVVGSIAGVSLLGLAAFLMWRRKNAKKNAATEPIKQRWDSEKAVSETSSVSQNQ</sequence>
<feature type="compositionally biased region" description="Basic and acidic residues" evidence="11">
    <location>
        <begin position="283"/>
        <end position="293"/>
    </location>
</feature>
<evidence type="ECO:0000256" key="13">
    <source>
        <dbReference type="SAM" id="SignalP"/>
    </source>
</evidence>
<comment type="subcellular location">
    <subcellularLocation>
        <location evidence="1">Cell membrane</location>
        <topology evidence="1">Lipid-anchor</topology>
        <topology evidence="1">GPI-anchor</topology>
    </subcellularLocation>
</comment>
<keyword evidence="17" id="KW-1185">Reference proteome</keyword>
<evidence type="ECO:0000313" key="16">
    <source>
        <dbReference type="EMBL" id="KZL85370.1"/>
    </source>
</evidence>
<keyword evidence="9" id="KW-0325">Glycoprotein</keyword>
<dbReference type="EMBL" id="LFIW01000652">
    <property type="protein sequence ID" value="KZL85370.1"/>
    <property type="molecule type" value="Genomic_DNA"/>
</dbReference>
<evidence type="ECO:0000256" key="10">
    <source>
        <dbReference type="ARBA" id="ARBA00023288"/>
    </source>
</evidence>
<dbReference type="InterPro" id="IPR046936">
    <property type="entry name" value="BIM1-like"/>
</dbReference>
<evidence type="ECO:0000259" key="14">
    <source>
        <dbReference type="Pfam" id="PF20238"/>
    </source>
</evidence>
<dbReference type="PANTHER" id="PTHR34992:SF5">
    <property type="entry name" value="ANCHORED PROTEIN, PUTATIVE (AFU_ORTHOLOGUE AFUA_6G02800)-RELATED"/>
    <property type="match status" value="1"/>
</dbReference>
<evidence type="ECO:0000256" key="6">
    <source>
        <dbReference type="ARBA" id="ARBA00022741"/>
    </source>
</evidence>
<keyword evidence="3" id="KW-0597">Phosphoprotein</keyword>
<evidence type="ECO:0000256" key="11">
    <source>
        <dbReference type="SAM" id="MobiDB-lite"/>
    </source>
</evidence>
<dbReference type="InterPro" id="IPR046530">
    <property type="entry name" value="BIM1-like_dom"/>
</dbReference>
<feature type="domain" description="Epidermal growth factor receptor-like transmembrane-juxtamembrane segment" evidence="15">
    <location>
        <begin position="247"/>
        <end position="280"/>
    </location>
</feature>
<feature type="compositionally biased region" description="Polar residues" evidence="11">
    <location>
        <begin position="294"/>
        <end position="303"/>
    </location>
</feature>
<feature type="region of interest" description="Disordered" evidence="11">
    <location>
        <begin position="277"/>
        <end position="303"/>
    </location>
</feature>
<feature type="chain" id="PRO_5007837599" evidence="13">
    <location>
        <begin position="21"/>
        <end position="303"/>
    </location>
</feature>
<dbReference type="AlphaFoldDB" id="A0A162MZR5"/>
<protein>
    <submittedName>
        <fullName evidence="16">Gpi-anchored protein</fullName>
    </submittedName>
</protein>
<feature type="transmembrane region" description="Helical" evidence="12">
    <location>
        <begin position="246"/>
        <end position="269"/>
    </location>
</feature>
<dbReference type="STRING" id="1573173.A0A162MZR5"/>
<gene>
    <name evidence="16" type="ORF">CI238_07382</name>
</gene>
<dbReference type="GO" id="GO:0005524">
    <property type="term" value="F:ATP binding"/>
    <property type="evidence" value="ECO:0007669"/>
    <property type="project" value="UniProtKB-KW"/>
</dbReference>
<dbReference type="Pfam" id="PF21314">
    <property type="entry name" value="TM_ErbB1"/>
    <property type="match status" value="1"/>
</dbReference>
<name>A0A162MZR5_COLIC</name>
<organism evidence="16 17">
    <name type="scientific">Colletotrichum incanum</name>
    <name type="common">Soybean anthracnose fungus</name>
    <dbReference type="NCBI Taxonomy" id="1573173"/>
    <lineage>
        <taxon>Eukaryota</taxon>
        <taxon>Fungi</taxon>
        <taxon>Dikarya</taxon>
        <taxon>Ascomycota</taxon>
        <taxon>Pezizomycotina</taxon>
        <taxon>Sordariomycetes</taxon>
        <taxon>Hypocreomycetidae</taxon>
        <taxon>Glomerellales</taxon>
        <taxon>Glomerellaceae</taxon>
        <taxon>Colletotrichum</taxon>
        <taxon>Colletotrichum spaethianum species complex</taxon>
    </lineage>
</organism>
<evidence type="ECO:0000256" key="3">
    <source>
        <dbReference type="ARBA" id="ARBA00022553"/>
    </source>
</evidence>
<feature type="domain" description="Copper acquisition factor BIM1-like" evidence="14">
    <location>
        <begin position="24"/>
        <end position="79"/>
    </location>
</feature>
<dbReference type="CDD" id="cd12087">
    <property type="entry name" value="TM_EGFR-like"/>
    <property type="match status" value="1"/>
</dbReference>
<dbReference type="InterPro" id="IPR049328">
    <property type="entry name" value="TM_ErbB1"/>
</dbReference>
<proteinExistence type="predicted"/>
<evidence type="ECO:0000256" key="4">
    <source>
        <dbReference type="ARBA" id="ARBA00022622"/>
    </source>
</evidence>
<evidence type="ECO:0000256" key="7">
    <source>
        <dbReference type="ARBA" id="ARBA00022840"/>
    </source>
</evidence>
<keyword evidence="7" id="KW-0067">ATP-binding</keyword>
<keyword evidence="6" id="KW-0547">Nucleotide-binding</keyword>
<feature type="signal peptide" evidence="13">
    <location>
        <begin position="1"/>
        <end position="20"/>
    </location>
</feature>
<accession>A0A162MZR5</accession>
<keyword evidence="12" id="KW-1133">Transmembrane helix</keyword>
<dbReference type="Pfam" id="PF20238">
    <property type="entry name" value="BIM1-like_dom"/>
    <property type="match status" value="2"/>
</dbReference>
<dbReference type="GO" id="GO:0098552">
    <property type="term" value="C:side of membrane"/>
    <property type="evidence" value="ECO:0007669"/>
    <property type="project" value="UniProtKB-KW"/>
</dbReference>
<dbReference type="Proteomes" id="UP000076584">
    <property type="component" value="Unassembled WGS sequence"/>
</dbReference>
<evidence type="ECO:0000256" key="8">
    <source>
        <dbReference type="ARBA" id="ARBA00023136"/>
    </source>
</evidence>